<dbReference type="InterPro" id="IPR006597">
    <property type="entry name" value="Sel1-like"/>
</dbReference>
<organism evidence="2 3">
    <name type="scientific">Tritrichomonas musculus</name>
    <dbReference type="NCBI Taxonomy" id="1915356"/>
    <lineage>
        <taxon>Eukaryota</taxon>
        <taxon>Metamonada</taxon>
        <taxon>Parabasalia</taxon>
        <taxon>Tritrichomonadida</taxon>
        <taxon>Tritrichomonadidae</taxon>
        <taxon>Tritrichomonas</taxon>
    </lineage>
</organism>
<dbReference type="Proteomes" id="UP001470230">
    <property type="component" value="Unassembled WGS sequence"/>
</dbReference>
<feature type="domain" description="Protein kinase" evidence="1">
    <location>
        <begin position="251"/>
        <end position="508"/>
    </location>
</feature>
<gene>
    <name evidence="2" type="ORF">M9Y10_024792</name>
</gene>
<dbReference type="PROSITE" id="PS00108">
    <property type="entry name" value="PROTEIN_KINASE_ST"/>
    <property type="match status" value="1"/>
</dbReference>
<dbReference type="InterPro" id="IPR011990">
    <property type="entry name" value="TPR-like_helical_dom_sf"/>
</dbReference>
<dbReference type="PANTHER" id="PTHR43628:SF1">
    <property type="entry name" value="CHITIN SYNTHASE REGULATORY FACTOR 2-RELATED"/>
    <property type="match status" value="1"/>
</dbReference>
<evidence type="ECO:0000259" key="1">
    <source>
        <dbReference type="PROSITE" id="PS50011"/>
    </source>
</evidence>
<dbReference type="SMART" id="SM00220">
    <property type="entry name" value="S_TKc"/>
    <property type="match status" value="1"/>
</dbReference>
<dbReference type="PROSITE" id="PS50011">
    <property type="entry name" value="PROTEIN_KINASE_DOM"/>
    <property type="match status" value="1"/>
</dbReference>
<protein>
    <recommendedName>
        <fullName evidence="1">Protein kinase domain-containing protein</fullName>
    </recommendedName>
</protein>
<dbReference type="PANTHER" id="PTHR43628">
    <property type="entry name" value="ACTIVATOR OF C KINASE PROTEIN 1-RELATED"/>
    <property type="match status" value="1"/>
</dbReference>
<dbReference type="SMART" id="SM00671">
    <property type="entry name" value="SEL1"/>
    <property type="match status" value="9"/>
</dbReference>
<reference evidence="2 3" key="1">
    <citation type="submission" date="2024-04" db="EMBL/GenBank/DDBJ databases">
        <title>Tritrichomonas musculus Genome.</title>
        <authorList>
            <person name="Alves-Ferreira E."/>
            <person name="Grigg M."/>
            <person name="Lorenzi H."/>
            <person name="Galac M."/>
        </authorList>
    </citation>
    <scope>NUCLEOTIDE SEQUENCE [LARGE SCALE GENOMIC DNA]</scope>
    <source>
        <strain evidence="2 3">EAF2021</strain>
    </source>
</reference>
<keyword evidence="3" id="KW-1185">Reference proteome</keyword>
<dbReference type="Gene3D" id="1.10.510.10">
    <property type="entry name" value="Transferase(Phosphotransferase) domain 1"/>
    <property type="match status" value="1"/>
</dbReference>
<evidence type="ECO:0000313" key="3">
    <source>
        <dbReference type="Proteomes" id="UP001470230"/>
    </source>
</evidence>
<accession>A0ABR2HBA6</accession>
<proteinExistence type="predicted"/>
<dbReference type="EMBL" id="JAPFFF010000034">
    <property type="protein sequence ID" value="KAK8843726.1"/>
    <property type="molecule type" value="Genomic_DNA"/>
</dbReference>
<name>A0ABR2HBA6_9EUKA</name>
<dbReference type="Pfam" id="PF00069">
    <property type="entry name" value="Pkinase"/>
    <property type="match status" value="1"/>
</dbReference>
<evidence type="ECO:0000313" key="2">
    <source>
        <dbReference type="EMBL" id="KAK8843726.1"/>
    </source>
</evidence>
<dbReference type="SUPFAM" id="SSF81901">
    <property type="entry name" value="HCP-like"/>
    <property type="match status" value="3"/>
</dbReference>
<dbReference type="SUPFAM" id="SSF56112">
    <property type="entry name" value="Protein kinase-like (PK-like)"/>
    <property type="match status" value="1"/>
</dbReference>
<dbReference type="InterPro" id="IPR052945">
    <property type="entry name" value="Mitotic_Regulator"/>
</dbReference>
<dbReference type="InterPro" id="IPR000719">
    <property type="entry name" value="Prot_kinase_dom"/>
</dbReference>
<comment type="caution">
    <text evidence="2">The sequence shown here is derived from an EMBL/GenBank/DDBJ whole genome shotgun (WGS) entry which is preliminary data.</text>
</comment>
<dbReference type="Gene3D" id="1.25.40.10">
    <property type="entry name" value="Tetratricopeptide repeat domain"/>
    <property type="match status" value="2"/>
</dbReference>
<dbReference type="Pfam" id="PF08238">
    <property type="entry name" value="Sel1"/>
    <property type="match status" value="8"/>
</dbReference>
<sequence>MNDPPFQEIVDDYHSMDKLCNMDIKRLYSNFQFSFNCITIIKDDKNARNPIEEFLLNYLEDFQFIVYDFYFNSETPENIDSTLNNLNCIICIEKECLLIEKVSLLIINNVIATLKARNAIVINTKKRFKNIPKTKEEIEANKEIDSFCYHFQTAITSNKFIQMTIRSVVGYIIRRFYCPSTHFKDASFFVFDKVREIKTYEESLKMAEIMCYADSFEKDELICQLMESILNNQNNEKIFYKDFNLNEFIELKIIATNSRATFSLVIHLKTFYIFLMKRANYPEDISIDFKNEIHFCSHYRHRCFTPFYGFIKERGKIIGFLYEFMCNDSLASLSENQMNNAFILTTISRIFQGISYLHSKSLIHRDIKPSNILLNHDFVPFISDFETIRHHVNDDDDETITQDIGSVFYSTPEQFKGLNISYPTDIYLFGLTIYFIFENDHLFSQLNSPFSLNKESYKVLPLTKGSVDMRNLYLSCVKYDPDERPTIEQIKTTLIKELANFSYFEEFLLQKTRNIKQIEIIQFLYENVYINPSSFEHVRKCFKLFGIFKLLLFYLSEDYSCFLLLLGNVYYNGEIAERDYIKARKYYESSARMNNYGAIANLRCMFEEGFGIDSDFLNSDEYNEMLAKMNGKNHFFNYLKTYFDITIHPDLKPDTADINNIVNAADLYYYGYGVQQNFELAKINYEFASRMNNTRAMNNLGNFYRDGYCEPVDYSKSRVFYEEAASKNNSDALVNLGNFYENGFGVDQDYLKAIKYYKEAASLQNSDALLKLGKLYENGLGVEKDYFKAKNYYELAASLNNLDAFLKLGNFYHHGLIEKPNYIKAKYFYELAIKHNNPDAYFLLADLYSSGEFFEIDISKAIEYFEKCRETENKIVPFFIEKDHSFSYKYRFNHYRYIACNDLGLIYWTVKNDSIKATQYIKEAGINEYPYGQNNFGLINQLKLNNIIEAEYMFKKAAKKKFALADYNLGYLYESRGFIEESIQHYIQASQNEDEKLVFHDLVHQDKRLEISKKFIVCLANLKIFVYYFTHENAIESEKYFCKSFQNLILNSEDLKYQFRFTLNSKNPFSYVKNFILNYPLFYLNFNEKSVPIKKQNSEINLRFQSIEKVKKFFNSGVKDSYDLDESIDCYEVECGNEEPIILEDPKKLFRLIDANSKYKTDLLKEIKEIIRIMESILYKPPYLILFGRIKLKSKLVKIESKTTDINSLFYEGIGLDIINSMKSLK</sequence>
<dbReference type="InterPro" id="IPR011009">
    <property type="entry name" value="Kinase-like_dom_sf"/>
</dbReference>
<dbReference type="InterPro" id="IPR008271">
    <property type="entry name" value="Ser/Thr_kinase_AS"/>
</dbReference>